<dbReference type="Proteomes" id="UP000193355">
    <property type="component" value="Unassembled WGS sequence"/>
</dbReference>
<evidence type="ECO:0000256" key="1">
    <source>
        <dbReference type="ARBA" id="ARBA00004651"/>
    </source>
</evidence>
<evidence type="ECO:0000256" key="3">
    <source>
        <dbReference type="ARBA" id="ARBA00022475"/>
    </source>
</evidence>
<protein>
    <submittedName>
        <fullName evidence="8">Chromate transporter</fullName>
    </submittedName>
</protein>
<keyword evidence="3" id="KW-1003">Cell membrane</keyword>
<evidence type="ECO:0000313" key="9">
    <source>
        <dbReference type="Proteomes" id="UP000193355"/>
    </source>
</evidence>
<feature type="transmembrane region" description="Helical" evidence="7">
    <location>
        <begin position="340"/>
        <end position="365"/>
    </location>
</feature>
<dbReference type="SUPFAM" id="SSF82866">
    <property type="entry name" value="Multidrug efflux transporter AcrB transmembrane domain"/>
    <property type="match status" value="1"/>
</dbReference>
<feature type="transmembrane region" description="Helical" evidence="7">
    <location>
        <begin position="254"/>
        <end position="276"/>
    </location>
</feature>
<evidence type="ECO:0000256" key="6">
    <source>
        <dbReference type="ARBA" id="ARBA00023136"/>
    </source>
</evidence>
<feature type="transmembrane region" description="Helical" evidence="7">
    <location>
        <begin position="587"/>
        <end position="608"/>
    </location>
</feature>
<feature type="transmembrane region" description="Helical" evidence="7">
    <location>
        <begin position="422"/>
        <end position="441"/>
    </location>
</feature>
<feature type="transmembrane region" description="Helical" evidence="7">
    <location>
        <begin position="522"/>
        <end position="551"/>
    </location>
</feature>
<comment type="similarity">
    <text evidence="2">Belongs to the chromate ion transporter (CHR) (TC 2.A.51) family.</text>
</comment>
<dbReference type="AlphaFoldDB" id="A0A1X7IL02"/>
<dbReference type="Gene3D" id="3.30.70.1440">
    <property type="entry name" value="Multidrug efflux transporter AcrB pore domain"/>
    <property type="match status" value="1"/>
</dbReference>
<dbReference type="PRINTS" id="PR00702">
    <property type="entry name" value="ACRIFLAVINRP"/>
</dbReference>
<organism evidence="8 9">
    <name type="scientific">Dethiosulfovibrio salsuginis</name>
    <dbReference type="NCBI Taxonomy" id="561720"/>
    <lineage>
        <taxon>Bacteria</taxon>
        <taxon>Thermotogati</taxon>
        <taxon>Synergistota</taxon>
        <taxon>Synergistia</taxon>
        <taxon>Synergistales</taxon>
        <taxon>Dethiosulfovibrionaceae</taxon>
        <taxon>Dethiosulfovibrio</taxon>
    </lineage>
</organism>
<feature type="transmembrane region" description="Helical" evidence="7">
    <location>
        <begin position="486"/>
        <end position="510"/>
    </location>
</feature>
<feature type="transmembrane region" description="Helical" evidence="7">
    <location>
        <begin position="448"/>
        <end position="474"/>
    </location>
</feature>
<dbReference type="Gene3D" id="3.30.2090.10">
    <property type="entry name" value="Multidrug efflux transporter AcrB TolC docking domain, DN and DC subdomains"/>
    <property type="match status" value="1"/>
</dbReference>
<proteinExistence type="inferred from homology"/>
<dbReference type="InterPro" id="IPR001036">
    <property type="entry name" value="Acrflvin-R"/>
</dbReference>
<dbReference type="Pfam" id="PF02417">
    <property type="entry name" value="Chromate_transp"/>
    <property type="match status" value="2"/>
</dbReference>
<feature type="transmembrane region" description="Helical" evidence="7">
    <location>
        <begin position="662"/>
        <end position="685"/>
    </location>
</feature>
<keyword evidence="4 7" id="KW-0812">Transmembrane</keyword>
<comment type="subcellular location">
    <subcellularLocation>
        <location evidence="1">Cell membrane</location>
        <topology evidence="1">Multi-pass membrane protein</topology>
    </subcellularLocation>
</comment>
<gene>
    <name evidence="8" type="ORF">SAMN06275492_10335</name>
</gene>
<dbReference type="SUPFAM" id="SSF82714">
    <property type="entry name" value="Multidrug efflux transporter AcrB TolC docking domain, DN and DC subdomains"/>
    <property type="match status" value="1"/>
</dbReference>
<evidence type="ECO:0000256" key="2">
    <source>
        <dbReference type="ARBA" id="ARBA00005262"/>
    </source>
</evidence>
<keyword evidence="9" id="KW-1185">Reference proteome</keyword>
<evidence type="ECO:0000256" key="5">
    <source>
        <dbReference type="ARBA" id="ARBA00022989"/>
    </source>
</evidence>
<feature type="transmembrane region" description="Helical" evidence="7">
    <location>
        <begin position="757"/>
        <end position="780"/>
    </location>
</feature>
<name>A0A1X7IL02_9BACT</name>
<dbReference type="Gene3D" id="1.20.1640.10">
    <property type="entry name" value="Multidrug efflux transporter AcrB transmembrane domain"/>
    <property type="match status" value="1"/>
</dbReference>
<feature type="transmembrane region" description="Helical" evidence="7">
    <location>
        <begin position="800"/>
        <end position="821"/>
    </location>
</feature>
<dbReference type="InterPro" id="IPR027463">
    <property type="entry name" value="AcrB_DN_DC_subdom"/>
</dbReference>
<dbReference type="InterPro" id="IPR003370">
    <property type="entry name" value="Chromate_transpt"/>
</dbReference>
<dbReference type="EMBL" id="FXBB01000003">
    <property type="protein sequence ID" value="SMG15362.1"/>
    <property type="molecule type" value="Genomic_DNA"/>
</dbReference>
<dbReference type="GO" id="GO:0015109">
    <property type="term" value="F:chromate transmembrane transporter activity"/>
    <property type="evidence" value="ECO:0007669"/>
    <property type="project" value="InterPro"/>
</dbReference>
<reference evidence="9" key="1">
    <citation type="submission" date="2017-04" db="EMBL/GenBank/DDBJ databases">
        <authorList>
            <person name="Varghese N."/>
            <person name="Submissions S."/>
        </authorList>
    </citation>
    <scope>NUCLEOTIDE SEQUENCE [LARGE SCALE GENOMIC DNA]</scope>
    <source>
        <strain evidence="9">USBA 82</strain>
    </source>
</reference>
<feature type="transmembrane region" description="Helical" evidence="7">
    <location>
        <begin position="297"/>
        <end position="320"/>
    </location>
</feature>
<feature type="transmembrane region" description="Helical" evidence="7">
    <location>
        <begin position="229"/>
        <end position="248"/>
    </location>
</feature>
<evidence type="ECO:0000313" key="8">
    <source>
        <dbReference type="EMBL" id="SMG15362.1"/>
    </source>
</evidence>
<evidence type="ECO:0000256" key="7">
    <source>
        <dbReference type="SAM" id="Phobius"/>
    </source>
</evidence>
<keyword evidence="5 7" id="KW-1133">Transmembrane helix</keyword>
<feature type="transmembrane region" description="Helical" evidence="7">
    <location>
        <begin position="833"/>
        <end position="849"/>
    </location>
</feature>
<feature type="transmembrane region" description="Helical" evidence="7">
    <location>
        <begin position="557"/>
        <end position="575"/>
    </location>
</feature>
<accession>A0A1X7IL02</accession>
<feature type="transmembrane region" description="Helical" evidence="7">
    <location>
        <begin position="854"/>
        <end position="871"/>
    </location>
</feature>
<sequence length="872" mass="94218">MPNGPGVEYKIGVRFRGPDETILKGLAGQAMDVIRQNPMVRDLRTDWRQQVHVLRPQFSESRARQVGVSRHDLLQALQWTYGGTRVGIFREDDELIPIISRPPADERKSVGSLEDIQVWSGAYGSFVPLSNVVDGSRLVWEDPLINRHDRQRAISVECNPISGTAETLRQELTQAIGSIQVPLGYSMTWTGEYQDSAEAQEPLQKTFPLCLIAMFLTVVLLFNSIRKPIIVFLSVPLSLIGVSGGMVLSGIPFGFMSILGFLGLSGMLIKNAIVLIDELEIQIKDGKDRYLAILDSSVVRLRPVVMAAGTTVLGMAPLLFDPMYSGMSVTIMGGLFVGTFLTMIMVPVFYCSTPCSTGFSLCLNLNYNRRDKGVVTLLWKIFLAFFKTGLLGFGGGAAIAPAMHKEAVEKYRWVKSVTFSDILALSNTLPGPAAPQMAAVIGYRAGGIWGAVMAVFALVGPVAVLVVALIWWIFSTVGDSADKLLILQRSTVAVFPLVSAMLCLLMAKFFKQSRSALGTDRTIFFSVLCLILLSVGVDNGFVILAMISLAITASAPWPRFVREAMVVPVAIFLLIHSDLPVNLDVTIPWWLSWGLVLFMVIMGARGLWITPALPSEDVLSSGDSGPGVVMKDVGKMWLIVLILLAPLFILSPFLLSVAYLGLLGGMIFTGLMTFGGGPVFIPLAIDLLAGPSSQVFLYSKERLMQYIAIVNALPSPIITKLSAISGWDMVQSLAGTGLGVNGIKPIGVSMSPLGVGIWAGVGGAILVLAMVLPAMSNALVAFSCFDRIKRSPGMKSMTKFIMPILMSIFLSVFISFITTAIETIGSFPGSSTLWAVSQVVGLFALFLLLEAKKLVPDMLLIVGAVVYGLTIL</sequence>
<dbReference type="Pfam" id="PF00873">
    <property type="entry name" value="ACR_tran"/>
    <property type="match status" value="1"/>
</dbReference>
<evidence type="ECO:0000256" key="4">
    <source>
        <dbReference type="ARBA" id="ARBA00022692"/>
    </source>
</evidence>
<dbReference type="GO" id="GO:0042910">
    <property type="term" value="F:xenobiotic transmembrane transporter activity"/>
    <property type="evidence" value="ECO:0007669"/>
    <property type="project" value="TreeGrafter"/>
</dbReference>
<dbReference type="GO" id="GO:0005886">
    <property type="term" value="C:plasma membrane"/>
    <property type="evidence" value="ECO:0007669"/>
    <property type="project" value="UniProtKB-SubCell"/>
</dbReference>
<dbReference type="PANTHER" id="PTHR32063:SF18">
    <property type="entry name" value="CATION EFFLUX SYSTEM PROTEIN"/>
    <property type="match status" value="1"/>
</dbReference>
<feature type="transmembrane region" description="Helical" evidence="7">
    <location>
        <begin position="636"/>
        <end position="655"/>
    </location>
</feature>
<feature type="transmembrane region" description="Helical" evidence="7">
    <location>
        <begin position="377"/>
        <end position="402"/>
    </location>
</feature>
<keyword evidence="6 7" id="KW-0472">Membrane</keyword>
<dbReference type="PANTHER" id="PTHR32063">
    <property type="match status" value="1"/>
</dbReference>
<dbReference type="STRING" id="561720.SAMN06275492_10335"/>
<feature type="transmembrane region" description="Helical" evidence="7">
    <location>
        <begin position="206"/>
        <end position="222"/>
    </location>
</feature>